<reference evidence="1 2" key="1">
    <citation type="submission" date="2017-06" db="EMBL/GenBank/DDBJ databases">
        <authorList>
            <person name="Kim H.J."/>
            <person name="Triplett B.A."/>
        </authorList>
    </citation>
    <scope>NUCLEOTIDE SEQUENCE [LARGE SCALE GENOMIC DNA]</scope>
    <source>
        <strain evidence="1 2">CGMCC 4.5593</strain>
    </source>
</reference>
<accession>A0A239NAW5</accession>
<dbReference type="AlphaFoldDB" id="A0A239NAW5"/>
<evidence type="ECO:0000313" key="2">
    <source>
        <dbReference type="Proteomes" id="UP000198362"/>
    </source>
</evidence>
<dbReference type="EMBL" id="FZPH01000008">
    <property type="protein sequence ID" value="SNT51368.1"/>
    <property type="molecule type" value="Genomic_DNA"/>
</dbReference>
<organism evidence="1 2">
    <name type="scientific">Asanoa hainanensis</name>
    <dbReference type="NCBI Taxonomy" id="560556"/>
    <lineage>
        <taxon>Bacteria</taxon>
        <taxon>Bacillati</taxon>
        <taxon>Actinomycetota</taxon>
        <taxon>Actinomycetes</taxon>
        <taxon>Micromonosporales</taxon>
        <taxon>Micromonosporaceae</taxon>
        <taxon>Asanoa</taxon>
    </lineage>
</organism>
<evidence type="ECO:0000313" key="1">
    <source>
        <dbReference type="EMBL" id="SNT51368.1"/>
    </source>
</evidence>
<protein>
    <submittedName>
        <fullName evidence="1">Uncharacterized protein</fullName>
    </submittedName>
</protein>
<gene>
    <name evidence="1" type="ORF">SAMN05421812_10811</name>
</gene>
<proteinExistence type="predicted"/>
<dbReference type="Proteomes" id="UP000198362">
    <property type="component" value="Unassembled WGS sequence"/>
</dbReference>
<sequence>MAWWRKKQRDVFESVQVMYVKDKDEYPPFFIASCECGWSGEQRPDEPGAEEAAFADAHAHADVHAEIMPIEVVPEVAYPIDHP</sequence>
<name>A0A239NAW5_9ACTN</name>
<keyword evidence="2" id="KW-1185">Reference proteome</keyword>